<keyword evidence="1" id="KW-0812">Transmembrane</keyword>
<dbReference type="AlphaFoldDB" id="A0A5P8NY92"/>
<proteinExistence type="predicted"/>
<feature type="transmembrane region" description="Helical" evidence="1">
    <location>
        <begin position="6"/>
        <end position="25"/>
    </location>
</feature>
<name>A0A5P8NY92_9BACT</name>
<evidence type="ECO:0000256" key="1">
    <source>
        <dbReference type="SAM" id="Phobius"/>
    </source>
</evidence>
<keyword evidence="1" id="KW-0472">Membrane</keyword>
<gene>
    <name evidence="2" type="ORF">FJR48_00985</name>
</gene>
<evidence type="ECO:0000313" key="3">
    <source>
        <dbReference type="Proteomes" id="UP000326944"/>
    </source>
</evidence>
<keyword evidence="1" id="KW-1133">Transmembrane helix</keyword>
<evidence type="ECO:0000313" key="2">
    <source>
        <dbReference type="EMBL" id="QFR48374.1"/>
    </source>
</evidence>
<reference evidence="2 3" key="1">
    <citation type="submission" date="2019-09" db="EMBL/GenBank/DDBJ databases">
        <title>Sulfurimonas gotlandica sp. nov., a chemoautotrophic and psychrotolerant epsilonproteobacterium isolated from a pelagic redoxcline, and an emended description of the genus Sulfurimonas.</title>
        <authorList>
            <person name="Wang S."/>
            <person name="Jiang L."/>
            <person name="Shao S."/>
        </authorList>
    </citation>
    <scope>NUCLEOTIDE SEQUENCE [LARGE SCALE GENOMIC DNA]</scope>
    <source>
        <strain evidence="2 3">GYSZ_1</strain>
    </source>
</reference>
<dbReference type="Proteomes" id="UP000326944">
    <property type="component" value="Chromosome"/>
</dbReference>
<dbReference type="EMBL" id="CP043617">
    <property type="protein sequence ID" value="QFR48374.1"/>
    <property type="molecule type" value="Genomic_DNA"/>
</dbReference>
<sequence length="135" mass="15460">MNRINPLYIGALLIMVLALSIYSLGSAKKSLNEEKESFKEIQKIANELSSLKKAYSNKKMNERAIRRLLAHSYLKSAAIDAEYQKNTLKLKSKSMDKKALDFLMGKLLNSTYNITKMTVKRLSEQKASLELEIKW</sequence>
<accession>A0A5P8NY92</accession>
<dbReference type="OrthoDB" id="9875125at2"/>
<dbReference type="RefSeq" id="WP_152306317.1">
    <property type="nucleotide sequence ID" value="NZ_CP043617.1"/>
</dbReference>
<protein>
    <submittedName>
        <fullName evidence="2">Uncharacterized protein</fullName>
    </submittedName>
</protein>
<organism evidence="2 3">
    <name type="scientific">Sulfurimonas lithotrophica</name>
    <dbReference type="NCBI Taxonomy" id="2590022"/>
    <lineage>
        <taxon>Bacteria</taxon>
        <taxon>Pseudomonadati</taxon>
        <taxon>Campylobacterota</taxon>
        <taxon>Epsilonproteobacteria</taxon>
        <taxon>Campylobacterales</taxon>
        <taxon>Sulfurimonadaceae</taxon>
        <taxon>Sulfurimonas</taxon>
    </lineage>
</organism>
<keyword evidence="3" id="KW-1185">Reference proteome</keyword>
<dbReference type="KEGG" id="sulg:FJR48_00985"/>